<comment type="similarity">
    <text evidence="3 8">Belongs to the HMBS family.</text>
</comment>
<evidence type="ECO:0000256" key="1">
    <source>
        <dbReference type="ARBA" id="ARBA00002869"/>
    </source>
</evidence>
<protein>
    <recommendedName>
        <fullName evidence="8">Porphobilinogen deaminase</fullName>
        <shortName evidence="8">PBG</shortName>
        <ecNumber evidence="8">2.5.1.61</ecNumber>
    </recommendedName>
    <alternativeName>
        <fullName evidence="8">Hydroxymethylbilane synthase</fullName>
        <shortName evidence="8">HMBS</shortName>
    </alternativeName>
    <alternativeName>
        <fullName evidence="8">Pre-uroporphyrinogen synthase</fullName>
    </alternativeName>
</protein>
<feature type="modified residue" description="S-(dipyrrolylmethanemethyl)cysteine" evidence="8">
    <location>
        <position position="235"/>
    </location>
</feature>
<organism evidence="11 12">
    <name type="scientific">Clostridium cadaveris</name>
    <dbReference type="NCBI Taxonomy" id="1529"/>
    <lineage>
        <taxon>Bacteria</taxon>
        <taxon>Bacillati</taxon>
        <taxon>Bacillota</taxon>
        <taxon>Clostridia</taxon>
        <taxon>Eubacteriales</taxon>
        <taxon>Clostridiaceae</taxon>
        <taxon>Clostridium</taxon>
    </lineage>
</organism>
<dbReference type="PROSITE" id="PS00533">
    <property type="entry name" value="PORPHOBILINOGEN_DEAM"/>
    <property type="match status" value="1"/>
</dbReference>
<evidence type="ECO:0000313" key="11">
    <source>
        <dbReference type="EMBL" id="SFF76272.1"/>
    </source>
</evidence>
<evidence type="ECO:0000256" key="4">
    <source>
        <dbReference type="ARBA" id="ARBA00011245"/>
    </source>
</evidence>
<feature type="domain" description="Porphobilinogen deaminase N-terminal" evidence="9">
    <location>
        <begin position="5"/>
        <end position="204"/>
    </location>
</feature>
<dbReference type="FunFam" id="3.40.190.10:FF:000005">
    <property type="entry name" value="Porphobilinogen deaminase"/>
    <property type="match status" value="1"/>
</dbReference>
<evidence type="ECO:0000313" key="12">
    <source>
        <dbReference type="Proteomes" id="UP000182135"/>
    </source>
</evidence>
<comment type="pathway">
    <text evidence="2">Porphyrin-containing compound metabolism; protoporphyrin-IX biosynthesis; coproporphyrinogen-III from 5-aminolevulinate: step 2/4.</text>
</comment>
<dbReference type="GeneID" id="90545820"/>
<dbReference type="Pfam" id="PF01379">
    <property type="entry name" value="Porphobil_deam"/>
    <property type="match status" value="1"/>
</dbReference>
<comment type="catalytic activity">
    <reaction evidence="7 8">
        <text>4 porphobilinogen + H2O = hydroxymethylbilane + 4 NH4(+)</text>
        <dbReference type="Rhea" id="RHEA:13185"/>
        <dbReference type="ChEBI" id="CHEBI:15377"/>
        <dbReference type="ChEBI" id="CHEBI:28938"/>
        <dbReference type="ChEBI" id="CHEBI:57845"/>
        <dbReference type="ChEBI" id="CHEBI:58126"/>
        <dbReference type="EC" id="2.5.1.61"/>
    </reaction>
</comment>
<dbReference type="InterPro" id="IPR022418">
    <property type="entry name" value="Porphobilinogen_deaminase_C"/>
</dbReference>
<name>A0A1I2LA69_9CLOT</name>
<dbReference type="Gene3D" id="3.30.160.40">
    <property type="entry name" value="Porphobilinogen deaminase, C-terminal domain"/>
    <property type="match status" value="1"/>
</dbReference>
<keyword evidence="5 8" id="KW-0808">Transferase</keyword>
<dbReference type="NCBIfam" id="TIGR00212">
    <property type="entry name" value="hemC"/>
    <property type="match status" value="1"/>
</dbReference>
<comment type="miscellaneous">
    <text evidence="8">The porphobilinogen subunits are added to the dipyrromethane group.</text>
</comment>
<evidence type="ECO:0000256" key="5">
    <source>
        <dbReference type="ARBA" id="ARBA00022679"/>
    </source>
</evidence>
<dbReference type="GO" id="GO:0006782">
    <property type="term" value="P:protoporphyrinogen IX biosynthetic process"/>
    <property type="evidence" value="ECO:0007669"/>
    <property type="project" value="UniProtKB-UniRule"/>
</dbReference>
<dbReference type="SUPFAM" id="SSF54782">
    <property type="entry name" value="Porphobilinogen deaminase (hydroxymethylbilane synthase), C-terminal domain"/>
    <property type="match status" value="1"/>
</dbReference>
<dbReference type="Pfam" id="PF03900">
    <property type="entry name" value="Porphobil_deamC"/>
    <property type="match status" value="1"/>
</dbReference>
<dbReference type="FunFam" id="3.40.190.10:FF:000004">
    <property type="entry name" value="Porphobilinogen deaminase"/>
    <property type="match status" value="1"/>
</dbReference>
<dbReference type="EMBL" id="FOOE01000009">
    <property type="protein sequence ID" value="SFF76272.1"/>
    <property type="molecule type" value="Genomic_DNA"/>
</dbReference>
<accession>A0A1I2LA69</accession>
<evidence type="ECO:0000256" key="8">
    <source>
        <dbReference type="HAMAP-Rule" id="MF_00260"/>
    </source>
</evidence>
<dbReference type="InterPro" id="IPR022417">
    <property type="entry name" value="Porphobilin_deaminase_N"/>
</dbReference>
<dbReference type="HAMAP" id="MF_00260">
    <property type="entry name" value="Porphobil_deam"/>
    <property type="match status" value="1"/>
</dbReference>
<comment type="cofactor">
    <cofactor evidence="8">
        <name>dipyrromethane</name>
        <dbReference type="ChEBI" id="CHEBI:60342"/>
    </cofactor>
    <text evidence="8">Binds 1 dipyrromethane group covalently.</text>
</comment>
<dbReference type="PIRSF" id="PIRSF001438">
    <property type="entry name" value="4pyrrol_synth_OHMeBilane_synth"/>
    <property type="match status" value="1"/>
</dbReference>
<dbReference type="InterPro" id="IPR036803">
    <property type="entry name" value="Porphobilinogen_deaminase_C_sf"/>
</dbReference>
<dbReference type="CDD" id="cd13647">
    <property type="entry name" value="PBP2_PBGD_2"/>
    <property type="match status" value="1"/>
</dbReference>
<dbReference type="InterPro" id="IPR000860">
    <property type="entry name" value="HemC"/>
</dbReference>
<dbReference type="PRINTS" id="PR00151">
    <property type="entry name" value="PORPHBDMNASE"/>
</dbReference>
<feature type="domain" description="Porphobilinogen deaminase C-terminal" evidence="10">
    <location>
        <begin position="221"/>
        <end position="287"/>
    </location>
</feature>
<dbReference type="GO" id="GO:0004418">
    <property type="term" value="F:hydroxymethylbilane synthase activity"/>
    <property type="evidence" value="ECO:0007669"/>
    <property type="project" value="UniProtKB-UniRule"/>
</dbReference>
<gene>
    <name evidence="8" type="primary">hemC</name>
    <name evidence="11" type="ORF">SAMN04487885_109113</name>
</gene>
<dbReference type="Gene3D" id="3.40.190.10">
    <property type="entry name" value="Periplasmic binding protein-like II"/>
    <property type="match status" value="2"/>
</dbReference>
<dbReference type="Proteomes" id="UP000182135">
    <property type="component" value="Unassembled WGS sequence"/>
</dbReference>
<comment type="function">
    <text evidence="1 8">Tetrapolymerization of the monopyrrole PBG into the hydroxymethylbilane pre-uroporphyrinogen in several discrete steps.</text>
</comment>
<dbReference type="STRING" id="1529.SAMN04487885_109113"/>
<evidence type="ECO:0000256" key="6">
    <source>
        <dbReference type="ARBA" id="ARBA00023244"/>
    </source>
</evidence>
<evidence type="ECO:0000259" key="10">
    <source>
        <dbReference type="Pfam" id="PF03900"/>
    </source>
</evidence>
<evidence type="ECO:0000256" key="2">
    <source>
        <dbReference type="ARBA" id="ARBA00004735"/>
    </source>
</evidence>
<evidence type="ECO:0000256" key="7">
    <source>
        <dbReference type="ARBA" id="ARBA00048169"/>
    </source>
</evidence>
<dbReference type="InterPro" id="IPR022419">
    <property type="entry name" value="Porphobilin_deaminase_cofac_BS"/>
</dbReference>
<dbReference type="RefSeq" id="WP_027639843.1">
    <property type="nucleotide sequence ID" value="NZ_BAAACD010000005.1"/>
</dbReference>
<evidence type="ECO:0000256" key="3">
    <source>
        <dbReference type="ARBA" id="ARBA00005638"/>
    </source>
</evidence>
<dbReference type="PANTHER" id="PTHR11557">
    <property type="entry name" value="PORPHOBILINOGEN DEAMINASE"/>
    <property type="match status" value="1"/>
</dbReference>
<reference evidence="11 12" key="1">
    <citation type="submission" date="2016-10" db="EMBL/GenBank/DDBJ databases">
        <authorList>
            <person name="de Groot N.N."/>
        </authorList>
    </citation>
    <scope>NUCLEOTIDE SEQUENCE [LARGE SCALE GENOMIC DNA]</scope>
    <source>
        <strain evidence="11 12">NLAE-zl-G419</strain>
    </source>
</reference>
<sequence length="290" mass="32415">MKRKIKVGTRDSKLAMIQTQMVIDSIIENNPDIEIEIVSLKTTGDKILDRALDKIGGKGLFVKELDEALLSGEVDFTVHSFKDMPMEINENLPIVALSERADFRDVYILPKGHSNTEAPIGCGSKRRIVQLKSIFKDKEIAPIRGNVITRLEKLDRGEYSAIVLAAAGIKRLGLDERINRYFETEEILPSACQGIIAVQGRKGENYDYLKYFNSPESQIIAAAERSFVKELDGGCSAPIAAFATVEENKVKLKGMYYNEETEKLVKEEIIGDISEAENMGIELAKKVKMR</sequence>
<proteinExistence type="inferred from homology"/>
<keyword evidence="6 8" id="KW-0627">Porphyrin biosynthesis</keyword>
<dbReference type="PANTHER" id="PTHR11557:SF0">
    <property type="entry name" value="PORPHOBILINOGEN DEAMINASE"/>
    <property type="match status" value="1"/>
</dbReference>
<dbReference type="GO" id="GO:0005737">
    <property type="term" value="C:cytoplasm"/>
    <property type="evidence" value="ECO:0007669"/>
    <property type="project" value="UniProtKB-UniRule"/>
</dbReference>
<dbReference type="SUPFAM" id="SSF53850">
    <property type="entry name" value="Periplasmic binding protein-like II"/>
    <property type="match status" value="1"/>
</dbReference>
<evidence type="ECO:0000259" key="9">
    <source>
        <dbReference type="Pfam" id="PF01379"/>
    </source>
</evidence>
<dbReference type="AlphaFoldDB" id="A0A1I2LA69"/>
<dbReference type="eggNOG" id="COG0181">
    <property type="taxonomic scope" value="Bacteria"/>
</dbReference>
<comment type="subunit">
    <text evidence="4 8">Monomer.</text>
</comment>
<keyword evidence="12" id="KW-1185">Reference proteome</keyword>
<dbReference type="EC" id="2.5.1.61" evidence="8"/>